<name>A0A5S4YC09_9BRAD</name>
<sequence length="174" mass="19222">MVRVQKSRAAANARRAEARRESSVDDIQARIAELRSLPREKLADAVFMLSMNARRQRELIRQAIEKRAEVDLDFDPPAKADLASYLANDVVSTLRHHVADLPTLLDLLVQRAPHVCFTVHREEAVSLLAAIIREHRLEGVLEGLRLAGLLNEAAKDRHAGIGSEADLRGAAEGA</sequence>
<accession>A0A5S4YC09</accession>
<keyword evidence="2" id="KW-1185">Reference proteome</keyword>
<proteinExistence type="predicted"/>
<protein>
    <submittedName>
        <fullName evidence="1">Uncharacterized protein</fullName>
    </submittedName>
</protein>
<dbReference type="EMBL" id="VSTH01000149">
    <property type="protein sequence ID" value="TYO61976.1"/>
    <property type="molecule type" value="Genomic_DNA"/>
</dbReference>
<dbReference type="RefSeq" id="WP_148744150.1">
    <property type="nucleotide sequence ID" value="NZ_VSTH01000149.1"/>
</dbReference>
<organism evidence="1 2">
    <name type="scientific">Bradyrhizobium hipponense</name>
    <dbReference type="NCBI Taxonomy" id="2605638"/>
    <lineage>
        <taxon>Bacteria</taxon>
        <taxon>Pseudomonadati</taxon>
        <taxon>Pseudomonadota</taxon>
        <taxon>Alphaproteobacteria</taxon>
        <taxon>Hyphomicrobiales</taxon>
        <taxon>Nitrobacteraceae</taxon>
        <taxon>Bradyrhizobium</taxon>
    </lineage>
</organism>
<gene>
    <name evidence="1" type="ORF">FXV83_35275</name>
</gene>
<evidence type="ECO:0000313" key="2">
    <source>
        <dbReference type="Proteomes" id="UP000324797"/>
    </source>
</evidence>
<comment type="caution">
    <text evidence="1">The sequence shown here is derived from an EMBL/GenBank/DDBJ whole genome shotgun (WGS) entry which is preliminary data.</text>
</comment>
<dbReference type="AlphaFoldDB" id="A0A5S4YC09"/>
<reference evidence="1 2" key="1">
    <citation type="submission" date="2019-08" db="EMBL/GenBank/DDBJ databases">
        <title>Bradyrhizobium hipponensis sp. nov., a rhizobium isolated from a Lupinus angustifolius root nodule in Tunisia.</title>
        <authorList>
            <person name="Off K."/>
            <person name="Rejili M."/>
            <person name="Mars M."/>
            <person name="Brachmann A."/>
            <person name="Marin M."/>
        </authorList>
    </citation>
    <scope>NUCLEOTIDE SEQUENCE [LARGE SCALE GENOMIC DNA]</scope>
    <source>
        <strain evidence="2">aSej3</strain>
    </source>
</reference>
<evidence type="ECO:0000313" key="1">
    <source>
        <dbReference type="EMBL" id="TYO61976.1"/>
    </source>
</evidence>
<dbReference type="Proteomes" id="UP000324797">
    <property type="component" value="Unassembled WGS sequence"/>
</dbReference>